<keyword evidence="2" id="KW-1185">Reference proteome</keyword>
<evidence type="ECO:0000313" key="2">
    <source>
        <dbReference type="Proteomes" id="UP001311799"/>
    </source>
</evidence>
<dbReference type="GO" id="GO:0003677">
    <property type="term" value="F:DNA binding"/>
    <property type="evidence" value="ECO:0007669"/>
    <property type="project" value="InterPro"/>
</dbReference>
<gene>
    <name evidence="1" type="ORF">RS030_2194</name>
</gene>
<dbReference type="Proteomes" id="UP001311799">
    <property type="component" value="Unassembled WGS sequence"/>
</dbReference>
<sequence length="251" mass="28163">MRRLQSFKSPSKLNEKLKFTNRGVVNNTPIQNGVKFIPNIGVNEYIDSDKQSTRKSSQFLTEPSVEKKVTLELIEEKNDSNSLNISPRNNKKLSVSEVPFNFVNIDDCQTERQVKENMEKCYMGDIENNNGGVFHRTNKIDHSGWSIIQLPKYLPSGRCSIQNDLDSHNSNFPSLLHEMPPGSIGKLVIRKNGDAKISLNGNSSLESIDLNVKREISCSEQTIFALNKINELVNLGSCGSKLIVTPKILDI</sequence>
<dbReference type="AlphaFoldDB" id="A0AAV9XVH7"/>
<protein>
    <submittedName>
        <fullName evidence="1">Uncharacterized protein</fullName>
    </submittedName>
</protein>
<proteinExistence type="predicted"/>
<dbReference type="Pfam" id="PF05132">
    <property type="entry name" value="RNA_pol_Rpc4"/>
    <property type="match status" value="1"/>
</dbReference>
<name>A0AAV9XVH7_9CRYT</name>
<reference evidence="1 2" key="1">
    <citation type="submission" date="2023-10" db="EMBL/GenBank/DDBJ databases">
        <title>Comparative genomics analysis reveals potential genetic determinants of host preference in Cryptosporidium xiaoi.</title>
        <authorList>
            <person name="Xiao L."/>
            <person name="Li J."/>
        </authorList>
    </citation>
    <scope>NUCLEOTIDE SEQUENCE [LARGE SCALE GENOMIC DNA]</scope>
    <source>
        <strain evidence="1 2">52996</strain>
    </source>
</reference>
<organism evidence="1 2">
    <name type="scientific">Cryptosporidium xiaoi</name>
    <dbReference type="NCBI Taxonomy" id="659607"/>
    <lineage>
        <taxon>Eukaryota</taxon>
        <taxon>Sar</taxon>
        <taxon>Alveolata</taxon>
        <taxon>Apicomplexa</taxon>
        <taxon>Conoidasida</taxon>
        <taxon>Coccidia</taxon>
        <taxon>Eucoccidiorida</taxon>
        <taxon>Eimeriorina</taxon>
        <taxon>Cryptosporidiidae</taxon>
        <taxon>Cryptosporidium</taxon>
    </lineage>
</organism>
<comment type="caution">
    <text evidence="1">The sequence shown here is derived from an EMBL/GenBank/DDBJ whole genome shotgun (WGS) entry which is preliminary data.</text>
</comment>
<dbReference type="GO" id="GO:0006383">
    <property type="term" value="P:transcription by RNA polymerase III"/>
    <property type="evidence" value="ECO:0007669"/>
    <property type="project" value="InterPro"/>
</dbReference>
<accession>A0AAV9XVH7</accession>
<evidence type="ECO:0000313" key="1">
    <source>
        <dbReference type="EMBL" id="KAK6588758.1"/>
    </source>
</evidence>
<dbReference type="EMBL" id="JAWDEY010000022">
    <property type="protein sequence ID" value="KAK6588758.1"/>
    <property type="molecule type" value="Genomic_DNA"/>
</dbReference>
<dbReference type="GO" id="GO:0005666">
    <property type="term" value="C:RNA polymerase III complex"/>
    <property type="evidence" value="ECO:0007669"/>
    <property type="project" value="InterPro"/>
</dbReference>
<dbReference type="InterPro" id="IPR007811">
    <property type="entry name" value="RPC4"/>
</dbReference>